<dbReference type="RefSeq" id="WP_138573587.1">
    <property type="nucleotide sequence ID" value="NZ_CP040819.1"/>
</dbReference>
<organism evidence="7 8">
    <name type="scientific">Paroceanicella profunda</name>
    <dbReference type="NCBI Taxonomy" id="2579971"/>
    <lineage>
        <taxon>Bacteria</taxon>
        <taxon>Pseudomonadati</taxon>
        <taxon>Pseudomonadota</taxon>
        <taxon>Alphaproteobacteria</taxon>
        <taxon>Rhodobacterales</taxon>
        <taxon>Paracoccaceae</taxon>
        <taxon>Paroceanicella</taxon>
    </lineage>
</organism>
<keyword evidence="7" id="KW-0614">Plasmid</keyword>
<evidence type="ECO:0000256" key="3">
    <source>
        <dbReference type="ARBA" id="ARBA00023163"/>
    </source>
</evidence>
<dbReference type="Gene3D" id="1.10.10.10">
    <property type="entry name" value="Winged helix-like DNA-binding domain superfamily/Winged helix DNA-binding domain"/>
    <property type="match status" value="1"/>
</dbReference>
<accession>A0A5B8G3M4</accession>
<feature type="domain" description="IclR-ED" evidence="6">
    <location>
        <begin position="69"/>
        <end position="262"/>
    </location>
</feature>
<dbReference type="EMBL" id="CP040819">
    <property type="protein sequence ID" value="QDL93999.1"/>
    <property type="molecule type" value="Genomic_DNA"/>
</dbReference>
<dbReference type="InterPro" id="IPR014757">
    <property type="entry name" value="Tscrpt_reg_IclR_C"/>
</dbReference>
<dbReference type="KEGG" id="ppru:FDP22_19185"/>
<protein>
    <submittedName>
        <fullName evidence="7">Helix-turn-helix domain-containing protein</fullName>
    </submittedName>
</protein>
<dbReference type="SUPFAM" id="SSF46785">
    <property type="entry name" value="Winged helix' DNA-binding domain"/>
    <property type="match status" value="1"/>
</dbReference>
<keyword evidence="2" id="KW-0238">DNA-binding</keyword>
<proteinExistence type="predicted"/>
<dbReference type="InterPro" id="IPR029016">
    <property type="entry name" value="GAF-like_dom_sf"/>
</dbReference>
<keyword evidence="3" id="KW-0804">Transcription</keyword>
<evidence type="ECO:0000256" key="1">
    <source>
        <dbReference type="ARBA" id="ARBA00023015"/>
    </source>
</evidence>
<dbReference type="GO" id="GO:0003677">
    <property type="term" value="F:DNA binding"/>
    <property type="evidence" value="ECO:0007669"/>
    <property type="project" value="UniProtKB-KW"/>
</dbReference>
<gene>
    <name evidence="7" type="ORF">FDP22_19185</name>
</gene>
<dbReference type="InterPro" id="IPR036390">
    <property type="entry name" value="WH_DNA-bd_sf"/>
</dbReference>
<feature type="region of interest" description="Disordered" evidence="4">
    <location>
        <begin position="263"/>
        <end position="288"/>
    </location>
</feature>
<dbReference type="SUPFAM" id="SSF55781">
    <property type="entry name" value="GAF domain-like"/>
    <property type="match status" value="1"/>
</dbReference>
<dbReference type="Pfam" id="PF09339">
    <property type="entry name" value="HTH_IclR"/>
    <property type="match status" value="1"/>
</dbReference>
<dbReference type="InterPro" id="IPR005471">
    <property type="entry name" value="Tscrpt_reg_IclR_N"/>
</dbReference>
<sequence length="288" mass="30978">MTTLENRSLDRGITLMEILARGGSCSLAELHAASGLPKSTIRRLLGTLIARRIVRRSLSDGRYRINITLPMSTGAPIPPGLAGLVDLSLPLALALTRRVRWPSDIHVVDGTRMQIVESTRPASPFHIYPGRVNRWLNIFGTASGTACLAAMSPEAVMEVHRLTEGDETWGLARFGLCVEAYLDILAATRARGYAIRLSAYLGETVFDDGLAAIAVPLLERGRPLGALTLIWPRPHLDHARFASEHLDALRDTAAQICAGLDRDTARTPAPAEAAPGARRGTAASPSRG</sequence>
<name>A0A5B8G3M4_9RHOB</name>
<evidence type="ECO:0000313" key="8">
    <source>
        <dbReference type="Proteomes" id="UP000305888"/>
    </source>
</evidence>
<reference evidence="7 8" key="1">
    <citation type="submission" date="2019-06" db="EMBL/GenBank/DDBJ databases">
        <title>Genome sequence of Rhodobacteraceae bacterium D4M1.</title>
        <authorList>
            <person name="Cao J."/>
        </authorList>
    </citation>
    <scope>NUCLEOTIDE SEQUENCE [LARGE SCALE GENOMIC DNA]</scope>
    <source>
        <strain evidence="7 8">D4M1</strain>
        <plasmid evidence="8">pd4m1a</plasmid>
    </source>
</reference>
<dbReference type="PROSITE" id="PS51078">
    <property type="entry name" value="ICLR_ED"/>
    <property type="match status" value="1"/>
</dbReference>
<evidence type="ECO:0000256" key="4">
    <source>
        <dbReference type="SAM" id="MobiDB-lite"/>
    </source>
</evidence>
<feature type="compositionally biased region" description="Low complexity" evidence="4">
    <location>
        <begin position="266"/>
        <end position="288"/>
    </location>
</feature>
<evidence type="ECO:0000256" key="2">
    <source>
        <dbReference type="ARBA" id="ARBA00023125"/>
    </source>
</evidence>
<dbReference type="OrthoDB" id="6057486at2"/>
<keyword evidence="8" id="KW-1185">Reference proteome</keyword>
<dbReference type="GO" id="GO:0045892">
    <property type="term" value="P:negative regulation of DNA-templated transcription"/>
    <property type="evidence" value="ECO:0007669"/>
    <property type="project" value="TreeGrafter"/>
</dbReference>
<dbReference type="SMART" id="SM00346">
    <property type="entry name" value="HTH_ICLR"/>
    <property type="match status" value="1"/>
</dbReference>
<dbReference type="PROSITE" id="PS51077">
    <property type="entry name" value="HTH_ICLR"/>
    <property type="match status" value="1"/>
</dbReference>
<dbReference type="Pfam" id="PF01614">
    <property type="entry name" value="IclR_C"/>
    <property type="match status" value="1"/>
</dbReference>
<dbReference type="PANTHER" id="PTHR30136">
    <property type="entry name" value="HELIX-TURN-HELIX TRANSCRIPTIONAL REGULATOR, ICLR FAMILY"/>
    <property type="match status" value="1"/>
</dbReference>
<dbReference type="PANTHER" id="PTHR30136:SF23">
    <property type="entry name" value="DNA-BINDING TRANSCRIPTIONAL ACTIVATOR MHPR"/>
    <property type="match status" value="1"/>
</dbReference>
<dbReference type="GO" id="GO:0003700">
    <property type="term" value="F:DNA-binding transcription factor activity"/>
    <property type="evidence" value="ECO:0007669"/>
    <property type="project" value="TreeGrafter"/>
</dbReference>
<dbReference type="InterPro" id="IPR036388">
    <property type="entry name" value="WH-like_DNA-bd_sf"/>
</dbReference>
<geneLocation type="plasmid" evidence="8">
    <name>pd4m1a</name>
</geneLocation>
<keyword evidence="1" id="KW-0805">Transcription regulation</keyword>
<dbReference type="AlphaFoldDB" id="A0A5B8G3M4"/>
<dbReference type="Proteomes" id="UP000305888">
    <property type="component" value="Plasmid pD4M1A"/>
</dbReference>
<dbReference type="Gene3D" id="3.30.450.40">
    <property type="match status" value="1"/>
</dbReference>
<evidence type="ECO:0000259" key="6">
    <source>
        <dbReference type="PROSITE" id="PS51078"/>
    </source>
</evidence>
<evidence type="ECO:0000259" key="5">
    <source>
        <dbReference type="PROSITE" id="PS51077"/>
    </source>
</evidence>
<feature type="domain" description="HTH iclR-type" evidence="5">
    <location>
        <begin position="6"/>
        <end position="67"/>
    </location>
</feature>
<evidence type="ECO:0000313" key="7">
    <source>
        <dbReference type="EMBL" id="QDL93999.1"/>
    </source>
</evidence>
<dbReference type="InterPro" id="IPR050707">
    <property type="entry name" value="HTH_MetabolicPath_Reg"/>
</dbReference>